<feature type="region of interest" description="Disordered" evidence="1">
    <location>
        <begin position="203"/>
        <end position="228"/>
    </location>
</feature>
<sequence>MKPNKQITNRTTRSTVRKTTKKTTFKTSTPKTTTETTQNTTFVLNSTTSSTTTDLITHVVTYTSVVSVQTQTKLTNLTNLTNTTENSRASFEISASSCTAAIISSTLAVALLLLFILISVISLRHRLKMANLCRRKVSESGDVEAALPNFDCRVSDLEPKYSVVYSNVRTDSQLRIVHLSQSPRDVSNRNIYINTSILKLPSSCESTTSSNEVKTKPQEDQLESDGNQHKEQIYTKLRDFPVANINPYNVSFESVQETSKDCDTTDTYTSSLNIDDTCSNCENTGPQNDCTSEPIYFEVEKEME</sequence>
<gene>
    <name evidence="3" type="primary">106063790</name>
</gene>
<keyword evidence="2" id="KW-0472">Membrane</keyword>
<feature type="transmembrane region" description="Helical" evidence="2">
    <location>
        <begin position="100"/>
        <end position="121"/>
    </location>
</feature>
<name>A0A2C9LWD3_BIOGL</name>
<evidence type="ECO:0000313" key="4">
    <source>
        <dbReference type="Proteomes" id="UP000076420"/>
    </source>
</evidence>
<dbReference type="VEuPathDB" id="VectorBase:BGLB035642"/>
<proteinExistence type="predicted"/>
<evidence type="ECO:0000256" key="2">
    <source>
        <dbReference type="SAM" id="Phobius"/>
    </source>
</evidence>
<dbReference type="KEGG" id="bgt:106063790"/>
<evidence type="ECO:0000313" key="3">
    <source>
        <dbReference type="EnsemblMetazoa" id="BGLB035642-PA"/>
    </source>
</evidence>
<reference evidence="3" key="1">
    <citation type="submission" date="2020-05" db="UniProtKB">
        <authorList>
            <consortium name="EnsemblMetazoa"/>
        </authorList>
    </citation>
    <scope>IDENTIFICATION</scope>
    <source>
        <strain evidence="3">BB02</strain>
    </source>
</reference>
<dbReference type="AlphaFoldDB" id="A0A2C9LWD3"/>
<dbReference type="EnsemblMetazoa" id="BGLB035642-RA">
    <property type="protein sequence ID" value="BGLB035642-PA"/>
    <property type="gene ID" value="BGLB035642"/>
</dbReference>
<keyword evidence="2" id="KW-1133">Transmembrane helix</keyword>
<keyword evidence="2" id="KW-0812">Transmembrane</keyword>
<dbReference type="OrthoDB" id="6228606at2759"/>
<feature type="compositionally biased region" description="Basic residues" evidence="1">
    <location>
        <begin position="15"/>
        <end position="24"/>
    </location>
</feature>
<dbReference type="Proteomes" id="UP000076420">
    <property type="component" value="Unassembled WGS sequence"/>
</dbReference>
<organism evidence="3 4">
    <name type="scientific">Biomphalaria glabrata</name>
    <name type="common">Bloodfluke planorb</name>
    <name type="synonym">Freshwater snail</name>
    <dbReference type="NCBI Taxonomy" id="6526"/>
    <lineage>
        <taxon>Eukaryota</taxon>
        <taxon>Metazoa</taxon>
        <taxon>Spiralia</taxon>
        <taxon>Lophotrochozoa</taxon>
        <taxon>Mollusca</taxon>
        <taxon>Gastropoda</taxon>
        <taxon>Heterobranchia</taxon>
        <taxon>Euthyneura</taxon>
        <taxon>Panpulmonata</taxon>
        <taxon>Hygrophila</taxon>
        <taxon>Lymnaeoidea</taxon>
        <taxon>Planorbidae</taxon>
        <taxon>Biomphalaria</taxon>
    </lineage>
</organism>
<feature type="compositionally biased region" description="Polar residues" evidence="1">
    <location>
        <begin position="203"/>
        <end position="212"/>
    </location>
</feature>
<accession>A0A2C9LWD3</accession>
<protein>
    <submittedName>
        <fullName evidence="3">Uncharacterized protein</fullName>
    </submittedName>
</protein>
<feature type="region of interest" description="Disordered" evidence="1">
    <location>
        <begin position="1"/>
        <end position="33"/>
    </location>
</feature>
<evidence type="ECO:0000256" key="1">
    <source>
        <dbReference type="SAM" id="MobiDB-lite"/>
    </source>
</evidence>
<dbReference type="RefSeq" id="XP_013077712.2">
    <property type="nucleotide sequence ID" value="XM_013222258.2"/>
</dbReference>